<dbReference type="EMBL" id="JAPMOU010000021">
    <property type="protein sequence ID" value="MDE1463498.1"/>
    <property type="molecule type" value="Genomic_DNA"/>
</dbReference>
<name>A0ABT5UDF9_9GAMM</name>
<dbReference type="PROSITE" id="PS51257">
    <property type="entry name" value="PROKAR_LIPOPROTEIN"/>
    <property type="match status" value="1"/>
</dbReference>
<evidence type="ECO:0000313" key="3">
    <source>
        <dbReference type="EMBL" id="MDE1463498.1"/>
    </source>
</evidence>
<evidence type="ECO:0000256" key="1">
    <source>
        <dbReference type="SAM" id="Phobius"/>
    </source>
</evidence>
<keyword evidence="1" id="KW-1133">Transmembrane helix</keyword>
<organism evidence="3 4">
    <name type="scientific">Spartinivicinus poritis</name>
    <dbReference type="NCBI Taxonomy" id="2994640"/>
    <lineage>
        <taxon>Bacteria</taxon>
        <taxon>Pseudomonadati</taxon>
        <taxon>Pseudomonadota</taxon>
        <taxon>Gammaproteobacteria</taxon>
        <taxon>Oceanospirillales</taxon>
        <taxon>Zooshikellaceae</taxon>
        <taxon>Spartinivicinus</taxon>
    </lineage>
</organism>
<dbReference type="Proteomes" id="UP001528823">
    <property type="component" value="Unassembled WGS sequence"/>
</dbReference>
<keyword evidence="4" id="KW-1185">Reference proteome</keyword>
<proteinExistence type="predicted"/>
<feature type="transmembrane region" description="Helical" evidence="1">
    <location>
        <begin position="236"/>
        <end position="261"/>
    </location>
</feature>
<dbReference type="InterPro" id="IPR021796">
    <property type="entry name" value="Tll0287-like_dom"/>
</dbReference>
<evidence type="ECO:0000313" key="4">
    <source>
        <dbReference type="Proteomes" id="UP001528823"/>
    </source>
</evidence>
<keyword evidence="1" id="KW-0472">Membrane</keyword>
<gene>
    <name evidence="3" type="ORF">ORQ98_16185</name>
</gene>
<comment type="caution">
    <text evidence="3">The sequence shown here is derived from an EMBL/GenBank/DDBJ whole genome shotgun (WGS) entry which is preliminary data.</text>
</comment>
<accession>A0ABT5UDF9</accession>
<sequence length="325" mass="37529">MSKLGNNQLANHIIAWFFLLTLSFLGCYYLISHAVYISSLRTQASSIADMVTHIGHWAGQFKGGIWVKSGVREHFNPQDYLEKKTYVTEQQKDDKKRTIIDHYHLKNPSLIQREVSDITLQNNANVIFRITSDNFLNPHNAPNRFEQTAIALIKDEFHRHEYYQKTYNRFLYAREITAEKSCLSCHGDPKNAPKKLQELYPGDSGFNYEQGRLAGIVSVSLPYDSGILTLLKSINLYSLLAIGLFFILLICFISYILIFVVSPIKKITTEASKAIQTIHQDREESITLFHTEYKSSTEINDLNKQFKTLYSLVQDLKKFIKMHDF</sequence>
<feature type="transmembrane region" description="Helical" evidence="1">
    <location>
        <begin position="12"/>
        <end position="31"/>
    </location>
</feature>
<keyword evidence="1" id="KW-0812">Transmembrane</keyword>
<dbReference type="RefSeq" id="WP_274689836.1">
    <property type="nucleotide sequence ID" value="NZ_JAPMOU010000021.1"/>
</dbReference>
<evidence type="ECO:0000259" key="2">
    <source>
        <dbReference type="Pfam" id="PF11845"/>
    </source>
</evidence>
<protein>
    <submittedName>
        <fullName evidence="3">DUF3365 domain-containing protein</fullName>
    </submittedName>
</protein>
<feature type="domain" description="Tll0287-like" evidence="2">
    <location>
        <begin position="84"/>
        <end position="222"/>
    </location>
</feature>
<reference evidence="3 4" key="1">
    <citation type="submission" date="2022-11" db="EMBL/GenBank/DDBJ databases">
        <title>Spartinivicinus poritis sp. nov., isolated from scleractinian coral Porites lutea.</title>
        <authorList>
            <person name="Zhang G."/>
            <person name="Cai L."/>
            <person name="Wei Q."/>
        </authorList>
    </citation>
    <scope>NUCLEOTIDE SEQUENCE [LARGE SCALE GENOMIC DNA]</scope>
    <source>
        <strain evidence="3 4">A2-2</strain>
    </source>
</reference>
<dbReference type="Pfam" id="PF11845">
    <property type="entry name" value="Tll0287-like"/>
    <property type="match status" value="1"/>
</dbReference>